<name>A0A916JKF9_9FLAO</name>
<dbReference type="KEGG" id="ptan:CRYO30217_00221"/>
<evidence type="ECO:0000313" key="1">
    <source>
        <dbReference type="EMBL" id="CAG5076851.1"/>
    </source>
</evidence>
<dbReference type="Proteomes" id="UP000683507">
    <property type="component" value="Chromosome"/>
</dbReference>
<keyword evidence="2" id="KW-1185">Reference proteome</keyword>
<dbReference type="EMBL" id="OU015584">
    <property type="protein sequence ID" value="CAG5076851.1"/>
    <property type="molecule type" value="Genomic_DNA"/>
</dbReference>
<dbReference type="AlphaFoldDB" id="A0A916JKF9"/>
<evidence type="ECO:0000313" key="2">
    <source>
        <dbReference type="Proteomes" id="UP000683507"/>
    </source>
</evidence>
<sequence>MLTQPLWNRIVLICSLLFVIGNSFAQDELEMFIPRAEDSYVTHPIIEIRTVVHIVKRYEDDAQNLNEDSLTFLKQQFDWVNQFYTNMAKPTLPTSDGVEHWVPDSRIRFVIDTVLYHLDEIGWDRIRTIEVTQTPLEILEVNKEANTVTVDGRWKSRMFRAEDSLKVIDQDGNVQTLHYSNISEGGNKSTFTIKEGLSSENLVSMTYYKEQNDNCSLDLWEKYTNGDRTALHVFYTGSSKSAIAFGCGPTPYYLNVSNLVKGGSWAGAQLTAHELGHTIGLRHTNYPQFDDLPKKDKFGFVECNSTETSNNIMGYNVCRNYLSPKQIGFVHQLYTTNESRIQLTNANKFVDTAAIKIWGEVHWDKPMVVRQDIVVKRGQTLVINQPLHMAANAGIYVEAKAKLVVNGRIYNCFGDEWEGIILCKSYLKRHKMPCKKKNYGLVILDETGSVKNAKLTTP</sequence>
<dbReference type="InterPro" id="IPR024079">
    <property type="entry name" value="MetalloPept_cat_dom_sf"/>
</dbReference>
<accession>A0A916JKF9</accession>
<reference evidence="1" key="1">
    <citation type="submission" date="2021-04" db="EMBL/GenBank/DDBJ databases">
        <authorList>
            <person name="Rodrigo-Torres L."/>
            <person name="Arahal R. D."/>
            <person name="Lucena T."/>
        </authorList>
    </citation>
    <scope>NUCLEOTIDE SEQUENCE</scope>
    <source>
        <strain evidence="1">AS29M-1</strain>
    </source>
</reference>
<protein>
    <submittedName>
        <fullName evidence="1">Uncharacterized protein</fullName>
    </submittedName>
</protein>
<dbReference type="RefSeq" id="WP_258540462.1">
    <property type="nucleotide sequence ID" value="NZ_OU015584.1"/>
</dbReference>
<proteinExistence type="predicted"/>
<gene>
    <name evidence="1" type="ORF">CRYO30217_00221</name>
</gene>
<dbReference type="GO" id="GO:0008237">
    <property type="term" value="F:metallopeptidase activity"/>
    <property type="evidence" value="ECO:0007669"/>
    <property type="project" value="InterPro"/>
</dbReference>
<dbReference type="Gene3D" id="3.40.390.10">
    <property type="entry name" value="Collagenase (Catalytic Domain)"/>
    <property type="match status" value="1"/>
</dbReference>
<dbReference type="SUPFAM" id="SSF55486">
    <property type="entry name" value="Metalloproteases ('zincins'), catalytic domain"/>
    <property type="match status" value="1"/>
</dbReference>
<organism evidence="1 2">
    <name type="scientific">Parvicella tangerina</name>
    <dbReference type="NCBI Taxonomy" id="2829795"/>
    <lineage>
        <taxon>Bacteria</taxon>
        <taxon>Pseudomonadati</taxon>
        <taxon>Bacteroidota</taxon>
        <taxon>Flavobacteriia</taxon>
        <taxon>Flavobacteriales</taxon>
        <taxon>Parvicellaceae</taxon>
        <taxon>Parvicella</taxon>
    </lineage>
</organism>